<keyword evidence="3" id="KW-0813">Transport</keyword>
<keyword evidence="6 8" id="KW-1133">Transmembrane helix</keyword>
<evidence type="ECO:0000256" key="7">
    <source>
        <dbReference type="ARBA" id="ARBA00023136"/>
    </source>
</evidence>
<dbReference type="Proteomes" id="UP000037267">
    <property type="component" value="Unassembled WGS sequence"/>
</dbReference>
<feature type="transmembrane region" description="Helical" evidence="8">
    <location>
        <begin position="69"/>
        <end position="94"/>
    </location>
</feature>
<protein>
    <submittedName>
        <fullName evidence="9">AzlC family protein</fullName>
    </submittedName>
</protein>
<dbReference type="Pfam" id="PF03591">
    <property type="entry name" value="AzlC"/>
    <property type="match status" value="1"/>
</dbReference>
<dbReference type="InterPro" id="IPR011606">
    <property type="entry name" value="Brnchd-chn_aa_trnsp_permease"/>
</dbReference>
<accession>A0A0L0WAT6</accession>
<dbReference type="GO" id="GO:0005886">
    <property type="term" value="C:plasma membrane"/>
    <property type="evidence" value="ECO:0007669"/>
    <property type="project" value="UniProtKB-SubCell"/>
</dbReference>
<dbReference type="AlphaFoldDB" id="A0A0L0WAT6"/>
<feature type="transmembrane region" description="Helical" evidence="8">
    <location>
        <begin position="172"/>
        <end position="190"/>
    </location>
</feature>
<dbReference type="PANTHER" id="PTHR34979:SF1">
    <property type="entry name" value="INNER MEMBRANE PROTEIN YGAZ"/>
    <property type="match status" value="1"/>
</dbReference>
<reference evidence="10" key="1">
    <citation type="submission" date="2015-07" db="EMBL/GenBank/DDBJ databases">
        <title>Draft genome sequence of the purine-degrading Gottschalkia purinilyticum DSM 1384 (formerly Clostridium purinilyticum).</title>
        <authorList>
            <person name="Poehlein A."/>
            <person name="Schiel-Bengelsdorf B."/>
            <person name="Bengelsdorf F.R."/>
            <person name="Daniel R."/>
            <person name="Duerre P."/>
        </authorList>
    </citation>
    <scope>NUCLEOTIDE SEQUENCE [LARGE SCALE GENOMIC DNA]</scope>
    <source>
        <strain evidence="10">DSM 1384</strain>
    </source>
</reference>
<proteinExistence type="inferred from homology"/>
<dbReference type="STRING" id="1503.CLPU_6c00970"/>
<evidence type="ECO:0000256" key="4">
    <source>
        <dbReference type="ARBA" id="ARBA00022475"/>
    </source>
</evidence>
<comment type="subcellular location">
    <subcellularLocation>
        <location evidence="1">Cell membrane</location>
        <topology evidence="1">Multi-pass membrane protein</topology>
    </subcellularLocation>
</comment>
<organism evidence="9 10">
    <name type="scientific">Gottschalkia purinilytica</name>
    <name type="common">Clostridium purinilyticum</name>
    <dbReference type="NCBI Taxonomy" id="1503"/>
    <lineage>
        <taxon>Bacteria</taxon>
        <taxon>Bacillati</taxon>
        <taxon>Bacillota</taxon>
        <taxon>Tissierellia</taxon>
        <taxon>Tissierellales</taxon>
        <taxon>Gottschalkiaceae</taxon>
        <taxon>Gottschalkia</taxon>
    </lineage>
</organism>
<dbReference type="PATRIC" id="fig|1503.3.peg.2895"/>
<keyword evidence="7 8" id="KW-0472">Membrane</keyword>
<keyword evidence="5 8" id="KW-0812">Transmembrane</keyword>
<evidence type="ECO:0000313" key="10">
    <source>
        <dbReference type="Proteomes" id="UP000037267"/>
    </source>
</evidence>
<feature type="transmembrane region" description="Helical" evidence="8">
    <location>
        <begin position="199"/>
        <end position="216"/>
    </location>
</feature>
<comment type="caution">
    <text evidence="9">The sequence shown here is derived from an EMBL/GenBank/DDBJ whole genome shotgun (WGS) entry which is preliminary data.</text>
</comment>
<comment type="similarity">
    <text evidence="2">Belongs to the AzlC family.</text>
</comment>
<evidence type="ECO:0000256" key="2">
    <source>
        <dbReference type="ARBA" id="ARBA00010735"/>
    </source>
</evidence>
<evidence type="ECO:0000256" key="3">
    <source>
        <dbReference type="ARBA" id="ARBA00022448"/>
    </source>
</evidence>
<dbReference type="PANTHER" id="PTHR34979">
    <property type="entry name" value="INNER MEMBRANE PROTEIN YGAZ"/>
    <property type="match status" value="1"/>
</dbReference>
<feature type="transmembrane region" description="Helical" evidence="8">
    <location>
        <begin position="30"/>
        <end position="49"/>
    </location>
</feature>
<keyword evidence="10" id="KW-1185">Reference proteome</keyword>
<dbReference type="EMBL" id="LGSS01000006">
    <property type="protein sequence ID" value="KNF08611.1"/>
    <property type="molecule type" value="Genomic_DNA"/>
</dbReference>
<evidence type="ECO:0000256" key="8">
    <source>
        <dbReference type="SAM" id="Phobius"/>
    </source>
</evidence>
<keyword evidence="4" id="KW-1003">Cell membrane</keyword>
<feature type="transmembrane region" description="Helical" evidence="8">
    <location>
        <begin position="222"/>
        <end position="243"/>
    </location>
</feature>
<evidence type="ECO:0000313" key="9">
    <source>
        <dbReference type="EMBL" id="KNF08611.1"/>
    </source>
</evidence>
<evidence type="ECO:0000256" key="6">
    <source>
        <dbReference type="ARBA" id="ARBA00022989"/>
    </source>
</evidence>
<evidence type="ECO:0000256" key="1">
    <source>
        <dbReference type="ARBA" id="ARBA00004651"/>
    </source>
</evidence>
<dbReference type="GO" id="GO:1903785">
    <property type="term" value="P:L-valine transmembrane transport"/>
    <property type="evidence" value="ECO:0007669"/>
    <property type="project" value="TreeGrafter"/>
</dbReference>
<name>A0A0L0WAT6_GOTPU</name>
<evidence type="ECO:0000256" key="5">
    <source>
        <dbReference type="ARBA" id="ARBA00022692"/>
    </source>
</evidence>
<feature type="transmembrane region" description="Helical" evidence="8">
    <location>
        <begin position="143"/>
        <end position="166"/>
    </location>
</feature>
<sequence length="247" mass="26891">MKQTEQILEKTLDFNSNDSKSKFLIGVKKSLPIAMGYFPVSFTFGIMASNGGMDPLTALVISLTNFTSAGQFAGTNIILSNGTFLEVAVTTFIINIRYMLMSLSLSQKIVKMPLSKKLIMAFGITDETFTVASLEKEKVTFPYMMGLIITSYLAWALGTLTGAIFSTFLSTRLQNAMGIALYGMFLALIVPEARNSKKVLGVIVVSVSISLIFRYVPLISKISSGWVIIIATIIASAFGAIVFPRED</sequence>
<gene>
    <name evidence="9" type="ORF">CLPU_6c00970</name>
</gene>
<dbReference type="RefSeq" id="WP_050355127.1">
    <property type="nucleotide sequence ID" value="NZ_LGSS01000006.1"/>
</dbReference>